<dbReference type="InterPro" id="IPR008928">
    <property type="entry name" value="6-hairpin_glycosidase_sf"/>
</dbReference>
<evidence type="ECO:0000259" key="2">
    <source>
        <dbReference type="Pfam" id="PF25841"/>
    </source>
</evidence>
<dbReference type="InterPro" id="IPR058908">
    <property type="entry name" value="P29_C"/>
</dbReference>
<feature type="domain" description="Broad-specificity ulvan lyase N-terminal" evidence="1">
    <location>
        <begin position="37"/>
        <end position="365"/>
    </location>
</feature>
<organism evidence="3">
    <name type="scientific">hydrocarbon metagenome</name>
    <dbReference type="NCBI Taxonomy" id="938273"/>
    <lineage>
        <taxon>unclassified sequences</taxon>
        <taxon>metagenomes</taxon>
        <taxon>ecological metagenomes</taxon>
    </lineage>
</organism>
<dbReference type="InterPro" id="IPR008929">
    <property type="entry name" value="Chondroitin_lyas"/>
</dbReference>
<dbReference type="SUPFAM" id="SSF48208">
    <property type="entry name" value="Six-hairpin glycosidases"/>
    <property type="match status" value="1"/>
</dbReference>
<dbReference type="GO" id="GO:0005975">
    <property type="term" value="P:carbohydrate metabolic process"/>
    <property type="evidence" value="ECO:0007669"/>
    <property type="project" value="InterPro"/>
</dbReference>
<comment type="caution">
    <text evidence="3">The sequence shown here is derived from an EMBL/GenBank/DDBJ whole genome shotgun (WGS) entry which is preliminary data.</text>
</comment>
<dbReference type="Pfam" id="PF25841">
    <property type="entry name" value="Ulvan_lyase_C"/>
    <property type="match status" value="1"/>
</dbReference>
<dbReference type="EMBL" id="LNQE01000409">
    <property type="protein sequence ID" value="KUG26768.1"/>
    <property type="molecule type" value="Genomic_DNA"/>
</dbReference>
<accession>A0A0W8G0T8</accession>
<feature type="domain" description="Broad-specificity ulvan lyase C-terminal" evidence="2">
    <location>
        <begin position="379"/>
        <end position="617"/>
    </location>
</feature>
<evidence type="ECO:0000259" key="1">
    <source>
        <dbReference type="Pfam" id="PF25840"/>
    </source>
</evidence>
<dbReference type="Gene3D" id="1.50.10.100">
    <property type="entry name" value="Chondroitin AC/alginate lyase"/>
    <property type="match status" value="1"/>
</dbReference>
<reference evidence="3" key="1">
    <citation type="journal article" date="2015" name="Proc. Natl. Acad. Sci. U.S.A.">
        <title>Networks of energetic and metabolic interactions define dynamics in microbial communities.</title>
        <authorList>
            <person name="Embree M."/>
            <person name="Liu J.K."/>
            <person name="Al-Bassam M.M."/>
            <person name="Zengler K."/>
        </authorList>
    </citation>
    <scope>NUCLEOTIDE SEQUENCE</scope>
</reference>
<proteinExistence type="predicted"/>
<protein>
    <submittedName>
        <fullName evidence="3">Uncharacterized protein</fullName>
    </submittedName>
</protein>
<sequence length="622" mass="71733">MKKFTITIICVLFLNACIETPQQISLREECSNSLFILVDKLIELQELNESSENYGAIYCESCSDYHTRASEAVLPFAVAYKESGDKKYLNSAITTGDWLIEQQLINGAWNETPSTWTGTTVDQLIMMAAAYPIIKSELSNEQQAAWKNSIKKAADWTVEFMNHEFASINYIATSTAALMVAFQVVPDSAYLKKADDLAMLCASKFDEDYFFTGEGNRIRGTKYGVDLGYSMDMSLWGLGLYAKLRGSQLLDEMVKESLKRYIYFIYPDGSTDGSWGVRSSKWTTYGSVTADGCQILFSLYSEDEPVYRKAAIDNLNYMMSMRNEDGLVTYGPHYSRMFDKLPCNYPTFCRAKNLSMAIIYGDQSEGEVNELPTQKIGWMKYFKTMDLALVRTENFMTTITGYRYKDIRRGADFKYMHRPSGGSITNLWVDGYGYLQASSETEYHRWEDHYPEAKNTLTIAPRIEFTDTNAYYTNLYEFDSHMEAIEHKDFFEVTARGELKDRNRWEGGVAYTLTHKIFDYYIDKTIRLRFHGQKPQVKIIEPFVQNSNTEFIKVDDYNIDIISGSREFSFELLSKEYSLEIGTEEERYAQPFPALKGYPIIINVQPDEDHFIKEVHYRIRVK</sequence>
<name>A0A0W8G0T8_9ZZZZ</name>
<gene>
    <name evidence="3" type="ORF">ASZ90_003389</name>
</gene>
<dbReference type="Pfam" id="PF25840">
    <property type="entry name" value="Ulvan_lyase_N"/>
    <property type="match status" value="1"/>
</dbReference>
<dbReference type="AlphaFoldDB" id="A0A0W8G0T8"/>
<dbReference type="InterPro" id="IPR058907">
    <property type="entry name" value="P29_N"/>
</dbReference>
<evidence type="ECO:0000313" key="3">
    <source>
        <dbReference type="EMBL" id="KUG26768.1"/>
    </source>
</evidence>